<protein>
    <submittedName>
        <fullName evidence="8">MFS transporter</fullName>
    </submittedName>
</protein>
<dbReference type="InterPro" id="IPR020846">
    <property type="entry name" value="MFS_dom"/>
</dbReference>
<dbReference type="GO" id="GO:0022857">
    <property type="term" value="F:transmembrane transporter activity"/>
    <property type="evidence" value="ECO:0007669"/>
    <property type="project" value="InterPro"/>
</dbReference>
<dbReference type="Gene3D" id="1.20.1720.10">
    <property type="entry name" value="Multidrug resistance protein D"/>
    <property type="match status" value="1"/>
</dbReference>
<keyword evidence="3 6" id="KW-0812">Transmembrane</keyword>
<keyword evidence="2" id="KW-1003">Cell membrane</keyword>
<feature type="domain" description="Major facilitator superfamily (MFS) profile" evidence="7">
    <location>
        <begin position="18"/>
        <end position="404"/>
    </location>
</feature>
<comment type="subcellular location">
    <subcellularLocation>
        <location evidence="1">Cell membrane</location>
        <topology evidence="1">Multi-pass membrane protein</topology>
    </subcellularLocation>
</comment>
<keyword evidence="4 6" id="KW-1133">Transmembrane helix</keyword>
<dbReference type="InterPro" id="IPR050189">
    <property type="entry name" value="MFS_Efflux_Transporters"/>
</dbReference>
<evidence type="ECO:0000259" key="7">
    <source>
        <dbReference type="PROSITE" id="PS50850"/>
    </source>
</evidence>
<gene>
    <name evidence="8" type="ORF">EAH76_22920</name>
</gene>
<dbReference type="InterPro" id="IPR036259">
    <property type="entry name" value="MFS_trans_sf"/>
</dbReference>
<evidence type="ECO:0000256" key="6">
    <source>
        <dbReference type="SAM" id="Phobius"/>
    </source>
</evidence>
<evidence type="ECO:0000256" key="1">
    <source>
        <dbReference type="ARBA" id="ARBA00004651"/>
    </source>
</evidence>
<feature type="transmembrane region" description="Helical" evidence="6">
    <location>
        <begin position="290"/>
        <end position="310"/>
    </location>
</feature>
<evidence type="ECO:0000313" key="8">
    <source>
        <dbReference type="EMBL" id="TPG47037.1"/>
    </source>
</evidence>
<comment type="caution">
    <text evidence="8">The sequence shown here is derived from an EMBL/GenBank/DDBJ whole genome shotgun (WGS) entry which is preliminary data.</text>
</comment>
<dbReference type="OrthoDB" id="9800416at2"/>
<dbReference type="Proteomes" id="UP000319931">
    <property type="component" value="Unassembled WGS sequence"/>
</dbReference>
<evidence type="ECO:0000313" key="9">
    <source>
        <dbReference type="Proteomes" id="UP000319931"/>
    </source>
</evidence>
<feature type="transmembrane region" description="Helical" evidence="6">
    <location>
        <begin position="383"/>
        <end position="400"/>
    </location>
</feature>
<feature type="transmembrane region" description="Helical" evidence="6">
    <location>
        <begin position="86"/>
        <end position="105"/>
    </location>
</feature>
<feature type="transmembrane region" description="Helical" evidence="6">
    <location>
        <begin position="316"/>
        <end position="335"/>
    </location>
</feature>
<dbReference type="Pfam" id="PF07690">
    <property type="entry name" value="MFS_1"/>
    <property type="match status" value="1"/>
</dbReference>
<dbReference type="PROSITE" id="PS50850">
    <property type="entry name" value="MFS"/>
    <property type="match status" value="1"/>
</dbReference>
<feature type="transmembrane region" description="Helical" evidence="6">
    <location>
        <begin position="259"/>
        <end position="278"/>
    </location>
</feature>
<keyword evidence="5 6" id="KW-0472">Membrane</keyword>
<evidence type="ECO:0000256" key="4">
    <source>
        <dbReference type="ARBA" id="ARBA00022989"/>
    </source>
</evidence>
<feature type="transmembrane region" description="Helical" evidence="6">
    <location>
        <begin position="226"/>
        <end position="247"/>
    </location>
</feature>
<evidence type="ECO:0000256" key="2">
    <source>
        <dbReference type="ARBA" id="ARBA00022475"/>
    </source>
</evidence>
<evidence type="ECO:0000256" key="5">
    <source>
        <dbReference type="ARBA" id="ARBA00023136"/>
    </source>
</evidence>
<organism evidence="8 9">
    <name type="scientific">Sphingomonas glacialis</name>
    <dbReference type="NCBI Taxonomy" id="658225"/>
    <lineage>
        <taxon>Bacteria</taxon>
        <taxon>Pseudomonadati</taxon>
        <taxon>Pseudomonadota</taxon>
        <taxon>Alphaproteobacteria</taxon>
        <taxon>Sphingomonadales</taxon>
        <taxon>Sphingomonadaceae</taxon>
        <taxon>Sphingomonas</taxon>
    </lineage>
</organism>
<dbReference type="CDD" id="cd17320">
    <property type="entry name" value="MFS_MdfA_MDR_like"/>
    <property type="match status" value="1"/>
</dbReference>
<keyword evidence="9" id="KW-1185">Reference proteome</keyword>
<accession>A0A502FCA2</accession>
<feature type="transmembrane region" description="Helical" evidence="6">
    <location>
        <begin position="145"/>
        <end position="169"/>
    </location>
</feature>
<feature type="transmembrane region" description="Helical" evidence="6">
    <location>
        <begin position="347"/>
        <end position="371"/>
    </location>
</feature>
<feature type="transmembrane region" description="Helical" evidence="6">
    <location>
        <begin position="20"/>
        <end position="41"/>
    </location>
</feature>
<feature type="transmembrane region" description="Helical" evidence="6">
    <location>
        <begin position="111"/>
        <end position="133"/>
    </location>
</feature>
<dbReference type="EMBL" id="RCZC01000012">
    <property type="protein sequence ID" value="TPG47037.1"/>
    <property type="molecule type" value="Genomic_DNA"/>
</dbReference>
<dbReference type="InterPro" id="IPR011701">
    <property type="entry name" value="MFS"/>
</dbReference>
<dbReference type="AlphaFoldDB" id="A0A502FCA2"/>
<reference evidence="8 9" key="1">
    <citation type="journal article" date="2019" name="Environ. Microbiol.">
        <title>Species interactions and distinct microbial communities in high Arctic permafrost affected cryosols are associated with the CH4 and CO2 gas fluxes.</title>
        <authorList>
            <person name="Altshuler I."/>
            <person name="Hamel J."/>
            <person name="Turney S."/>
            <person name="Magnuson E."/>
            <person name="Levesque R."/>
            <person name="Greer C."/>
            <person name="Whyte L.G."/>
        </authorList>
    </citation>
    <scope>NUCLEOTIDE SEQUENCE [LARGE SCALE GENOMIC DNA]</scope>
    <source>
        <strain evidence="8 9">E6.1</strain>
    </source>
</reference>
<dbReference type="GO" id="GO:0005886">
    <property type="term" value="C:plasma membrane"/>
    <property type="evidence" value="ECO:0007669"/>
    <property type="project" value="UniProtKB-SubCell"/>
</dbReference>
<dbReference type="SUPFAM" id="SSF103473">
    <property type="entry name" value="MFS general substrate transporter"/>
    <property type="match status" value="1"/>
</dbReference>
<dbReference type="PANTHER" id="PTHR43124:SF3">
    <property type="entry name" value="CHLORAMPHENICOL EFFLUX PUMP RV0191"/>
    <property type="match status" value="1"/>
</dbReference>
<feature type="transmembrane region" description="Helical" evidence="6">
    <location>
        <begin position="53"/>
        <end position="74"/>
    </location>
</feature>
<dbReference type="PANTHER" id="PTHR43124">
    <property type="entry name" value="PURINE EFFLUX PUMP PBUE"/>
    <property type="match status" value="1"/>
</dbReference>
<proteinExistence type="predicted"/>
<evidence type="ECO:0000256" key="3">
    <source>
        <dbReference type="ARBA" id="ARBA00022692"/>
    </source>
</evidence>
<feature type="transmembrane region" description="Helical" evidence="6">
    <location>
        <begin position="175"/>
        <end position="193"/>
    </location>
</feature>
<sequence>MSASPQRPMMDSPPLRLVEFVPLIASLIALASLGIDTMLPAQPDIARRLRVDAIVDAPLIITVFVIGLGIGQLIHGPLTDRYGRRPVLIVGLVLFIIGNLCAGLANSFTLLLTVRFLSGLAIAASRVVTIALIRDCFSGRAMAQVTSLAFMVFMAVPIVAPSIGQAILLIGSWRLIFEVIAGGALLCLIWFVLRMPETLRPENKSPLSIKTTLAGWRQTLSDRYSVGYTIAALIAQGAIFGYLGSIQPIMERVFHRPEWLGAVFAASAGTMAVANLLNSRIVMTLGMRRISQTALVVMILSSGTGVAVGWFGDEPLLVFVVLQAITMACFGLATSNMSAMAMENMGSIAGVASSVQGFFGITMGAIVGWAIGRSFDGTTVPLHLGFLVAGISGIVIAAIVERGRLFRPS</sequence>
<name>A0A502FCA2_9SPHN</name>